<keyword evidence="2" id="KW-1185">Reference proteome</keyword>
<accession>A0ABR1V8Q8</accession>
<dbReference type="EMBL" id="JAQQWM010000004">
    <property type="protein sequence ID" value="KAK8067572.1"/>
    <property type="molecule type" value="Genomic_DNA"/>
</dbReference>
<dbReference type="Proteomes" id="UP001446871">
    <property type="component" value="Unassembled WGS sequence"/>
</dbReference>
<name>A0ABR1V8Q8_9PEZI</name>
<gene>
    <name evidence="1" type="ORF">PG996_006684</name>
</gene>
<evidence type="ECO:0000313" key="2">
    <source>
        <dbReference type="Proteomes" id="UP001446871"/>
    </source>
</evidence>
<evidence type="ECO:0000313" key="1">
    <source>
        <dbReference type="EMBL" id="KAK8067572.1"/>
    </source>
</evidence>
<evidence type="ECO:0008006" key="3">
    <source>
        <dbReference type="Google" id="ProtNLM"/>
    </source>
</evidence>
<proteinExistence type="predicted"/>
<protein>
    <recommendedName>
        <fullName evidence="3">F-box domain-containing protein</fullName>
    </recommendedName>
</protein>
<comment type="caution">
    <text evidence="1">The sequence shown here is derived from an EMBL/GenBank/DDBJ whole genome shotgun (WGS) entry which is preliminary data.</text>
</comment>
<sequence>MEILKLPSELIHEILYWVALARDVKHSVKRTLRLRLVCKYFAEAVYPALFRTHRLDDAMYHCCFGDVQYKESRHGTRDLWHRYLVYRVTGEQNANLGRFVETKWLAEALSAFRDSPDKQTIVETLCWLALDNIQRGPCSFGEWGAPTCNKLRPNTNIFRKLQDNAIPDQGQTYLAAAVRLNMPSLVGLMLRGGSDPTQPDFLFPPATQVAAE</sequence>
<organism evidence="1 2">
    <name type="scientific">Apiospora saccharicola</name>
    <dbReference type="NCBI Taxonomy" id="335842"/>
    <lineage>
        <taxon>Eukaryota</taxon>
        <taxon>Fungi</taxon>
        <taxon>Dikarya</taxon>
        <taxon>Ascomycota</taxon>
        <taxon>Pezizomycotina</taxon>
        <taxon>Sordariomycetes</taxon>
        <taxon>Xylariomycetidae</taxon>
        <taxon>Amphisphaeriales</taxon>
        <taxon>Apiosporaceae</taxon>
        <taxon>Apiospora</taxon>
    </lineage>
</organism>
<reference evidence="1 2" key="1">
    <citation type="submission" date="2023-01" db="EMBL/GenBank/DDBJ databases">
        <title>Analysis of 21 Apiospora genomes using comparative genomics revels a genus with tremendous synthesis potential of carbohydrate active enzymes and secondary metabolites.</title>
        <authorList>
            <person name="Sorensen T."/>
        </authorList>
    </citation>
    <scope>NUCLEOTIDE SEQUENCE [LARGE SCALE GENOMIC DNA]</scope>
    <source>
        <strain evidence="1 2">CBS 83171</strain>
    </source>
</reference>